<evidence type="ECO:0000313" key="3">
    <source>
        <dbReference type="Proteomes" id="UP000002051"/>
    </source>
</evidence>
<evidence type="ECO:0000313" key="1">
    <source>
        <dbReference type="EMBL" id="AET03768.2"/>
    </source>
</evidence>
<protein>
    <submittedName>
        <fullName evidence="1 2">Uncharacterized protein</fullName>
    </submittedName>
</protein>
<organism evidence="1 3">
    <name type="scientific">Medicago truncatula</name>
    <name type="common">Barrel medic</name>
    <name type="synonym">Medicago tribuloides</name>
    <dbReference type="NCBI Taxonomy" id="3880"/>
    <lineage>
        <taxon>Eukaryota</taxon>
        <taxon>Viridiplantae</taxon>
        <taxon>Streptophyta</taxon>
        <taxon>Embryophyta</taxon>
        <taxon>Tracheophyta</taxon>
        <taxon>Spermatophyta</taxon>
        <taxon>Magnoliopsida</taxon>
        <taxon>eudicotyledons</taxon>
        <taxon>Gunneridae</taxon>
        <taxon>Pentapetalae</taxon>
        <taxon>rosids</taxon>
        <taxon>fabids</taxon>
        <taxon>Fabales</taxon>
        <taxon>Fabaceae</taxon>
        <taxon>Papilionoideae</taxon>
        <taxon>50 kb inversion clade</taxon>
        <taxon>NPAAA clade</taxon>
        <taxon>Hologalegina</taxon>
        <taxon>IRL clade</taxon>
        <taxon>Trifolieae</taxon>
        <taxon>Medicago</taxon>
    </lineage>
</organism>
<dbReference type="ExpressionAtlas" id="G7LC18">
    <property type="expression patterns" value="differential"/>
</dbReference>
<dbReference type="PaxDb" id="3880-AET03768"/>
<dbReference type="HOGENOM" id="CLU_1888868_0_0_1"/>
<proteinExistence type="predicted"/>
<dbReference type="Proteomes" id="UP000002051">
    <property type="component" value="Chromosome 8"/>
</dbReference>
<reference evidence="1 3" key="1">
    <citation type="journal article" date="2011" name="Nature">
        <title>The Medicago genome provides insight into the evolution of rhizobial symbioses.</title>
        <authorList>
            <person name="Young N.D."/>
            <person name="Debelle F."/>
            <person name="Oldroyd G.E."/>
            <person name="Geurts R."/>
            <person name="Cannon S.B."/>
            <person name="Udvardi M.K."/>
            <person name="Benedito V.A."/>
            <person name="Mayer K.F."/>
            <person name="Gouzy J."/>
            <person name="Schoof H."/>
            <person name="Van de Peer Y."/>
            <person name="Proost S."/>
            <person name="Cook D.R."/>
            <person name="Meyers B.C."/>
            <person name="Spannagl M."/>
            <person name="Cheung F."/>
            <person name="De Mita S."/>
            <person name="Krishnakumar V."/>
            <person name="Gundlach H."/>
            <person name="Zhou S."/>
            <person name="Mudge J."/>
            <person name="Bharti A.K."/>
            <person name="Murray J.D."/>
            <person name="Naoumkina M.A."/>
            <person name="Rosen B."/>
            <person name="Silverstein K.A."/>
            <person name="Tang H."/>
            <person name="Rombauts S."/>
            <person name="Zhao P.X."/>
            <person name="Zhou P."/>
            <person name="Barbe V."/>
            <person name="Bardou P."/>
            <person name="Bechner M."/>
            <person name="Bellec A."/>
            <person name="Berger A."/>
            <person name="Berges H."/>
            <person name="Bidwell S."/>
            <person name="Bisseling T."/>
            <person name="Choisne N."/>
            <person name="Couloux A."/>
            <person name="Denny R."/>
            <person name="Deshpande S."/>
            <person name="Dai X."/>
            <person name="Doyle J.J."/>
            <person name="Dudez A.M."/>
            <person name="Farmer A.D."/>
            <person name="Fouteau S."/>
            <person name="Franken C."/>
            <person name="Gibelin C."/>
            <person name="Gish J."/>
            <person name="Goldstein S."/>
            <person name="Gonzalez A.J."/>
            <person name="Green P.J."/>
            <person name="Hallab A."/>
            <person name="Hartog M."/>
            <person name="Hua A."/>
            <person name="Humphray S.J."/>
            <person name="Jeong D.H."/>
            <person name="Jing Y."/>
            <person name="Jocker A."/>
            <person name="Kenton S.M."/>
            <person name="Kim D.J."/>
            <person name="Klee K."/>
            <person name="Lai H."/>
            <person name="Lang C."/>
            <person name="Lin S."/>
            <person name="Macmil S.L."/>
            <person name="Magdelenat G."/>
            <person name="Matthews L."/>
            <person name="McCorrison J."/>
            <person name="Monaghan E.L."/>
            <person name="Mun J.H."/>
            <person name="Najar F.Z."/>
            <person name="Nicholson C."/>
            <person name="Noirot C."/>
            <person name="O'Bleness M."/>
            <person name="Paule C.R."/>
            <person name="Poulain J."/>
            <person name="Prion F."/>
            <person name="Qin B."/>
            <person name="Qu C."/>
            <person name="Retzel E.F."/>
            <person name="Riddle C."/>
            <person name="Sallet E."/>
            <person name="Samain S."/>
            <person name="Samson N."/>
            <person name="Sanders I."/>
            <person name="Saurat O."/>
            <person name="Scarpelli C."/>
            <person name="Schiex T."/>
            <person name="Segurens B."/>
            <person name="Severin A.J."/>
            <person name="Sherrier D.J."/>
            <person name="Shi R."/>
            <person name="Sims S."/>
            <person name="Singer S.R."/>
            <person name="Sinharoy S."/>
            <person name="Sterck L."/>
            <person name="Viollet A."/>
            <person name="Wang B.B."/>
            <person name="Wang K."/>
            <person name="Wang M."/>
            <person name="Wang X."/>
            <person name="Warfsmann J."/>
            <person name="Weissenbach J."/>
            <person name="White D.D."/>
            <person name="White J.D."/>
            <person name="Wiley G.B."/>
            <person name="Wincker P."/>
            <person name="Xing Y."/>
            <person name="Yang L."/>
            <person name="Yao Z."/>
            <person name="Ying F."/>
            <person name="Zhai J."/>
            <person name="Zhou L."/>
            <person name="Zuber A."/>
            <person name="Denarie J."/>
            <person name="Dixon R.A."/>
            <person name="May G.D."/>
            <person name="Schwartz D.C."/>
            <person name="Rogers J."/>
            <person name="Quetier F."/>
            <person name="Town C.D."/>
            <person name="Roe B.A."/>
        </authorList>
    </citation>
    <scope>NUCLEOTIDE SEQUENCE [LARGE SCALE GENOMIC DNA]</scope>
    <source>
        <strain evidence="1">A17</strain>
        <strain evidence="2 3">cv. Jemalong A17</strain>
    </source>
</reference>
<reference evidence="2" key="3">
    <citation type="submission" date="2015-04" db="UniProtKB">
        <authorList>
            <consortium name="EnsemblPlants"/>
        </authorList>
    </citation>
    <scope>IDENTIFICATION</scope>
    <source>
        <strain evidence="2">cv. Jemalong A17</strain>
    </source>
</reference>
<name>G7LC18_MEDTR</name>
<reference evidence="1 3" key="2">
    <citation type="journal article" date="2014" name="BMC Genomics">
        <title>An improved genome release (version Mt4.0) for the model legume Medicago truncatula.</title>
        <authorList>
            <person name="Tang H."/>
            <person name="Krishnakumar V."/>
            <person name="Bidwell S."/>
            <person name="Rosen B."/>
            <person name="Chan A."/>
            <person name="Zhou S."/>
            <person name="Gentzbittel L."/>
            <person name="Childs K.L."/>
            <person name="Yandell M."/>
            <person name="Gundlach H."/>
            <person name="Mayer K.F."/>
            <person name="Schwartz D.C."/>
            <person name="Town C.D."/>
        </authorList>
    </citation>
    <scope>GENOME REANNOTATION</scope>
    <source>
        <strain evidence="2 3">cv. Jemalong A17</strain>
    </source>
</reference>
<keyword evidence="3" id="KW-1185">Reference proteome</keyword>
<accession>G7LC18</accession>
<evidence type="ECO:0000313" key="2">
    <source>
        <dbReference type="EnsemblPlants" id="AET03768"/>
    </source>
</evidence>
<sequence>MKERGAKVCMILDLLGDLGSVTGVDAARHRLAVCITILQKYKAGFLLPMEQYYWLFSGGFVLILNHKKWMCSKSGHLDDHGKRGKEQRSVALHKWCLELCKTVSENETELHFEFILHSFSLSFTLKILSSVSVGI</sequence>
<dbReference type="EnsemblPlants" id="AET03768">
    <property type="protein sequence ID" value="AET03768"/>
    <property type="gene ID" value="MTR_8g075450"/>
</dbReference>
<dbReference type="EMBL" id="CM001224">
    <property type="protein sequence ID" value="AET03768.2"/>
    <property type="molecule type" value="Genomic_DNA"/>
</dbReference>
<dbReference type="AlphaFoldDB" id="G7LC18"/>
<accession>A0A0C3Y3C5</accession>
<gene>
    <name evidence="1" type="ordered locus">MTR_8g075450</name>
</gene>